<keyword evidence="1" id="KW-0812">Transmembrane</keyword>
<name>A0AAV7GGB4_DENCH</name>
<keyword evidence="1" id="KW-0472">Membrane</keyword>
<comment type="caution">
    <text evidence="2">The sequence shown here is derived from an EMBL/GenBank/DDBJ whole genome shotgun (WGS) entry which is preliminary data.</text>
</comment>
<evidence type="ECO:0000313" key="2">
    <source>
        <dbReference type="EMBL" id="KAH0454443.1"/>
    </source>
</evidence>
<gene>
    <name evidence="2" type="ORF">IEQ34_016367</name>
</gene>
<keyword evidence="1" id="KW-1133">Transmembrane helix</keyword>
<keyword evidence="3" id="KW-1185">Reference proteome</keyword>
<accession>A0AAV7GGB4</accession>
<dbReference type="EMBL" id="JAGFBR010000015">
    <property type="protein sequence ID" value="KAH0454443.1"/>
    <property type="molecule type" value="Genomic_DNA"/>
</dbReference>
<evidence type="ECO:0000256" key="1">
    <source>
        <dbReference type="SAM" id="Phobius"/>
    </source>
</evidence>
<evidence type="ECO:0000313" key="3">
    <source>
        <dbReference type="Proteomes" id="UP000775213"/>
    </source>
</evidence>
<feature type="transmembrane region" description="Helical" evidence="1">
    <location>
        <begin position="6"/>
        <end position="25"/>
    </location>
</feature>
<organism evidence="2 3">
    <name type="scientific">Dendrobium chrysotoxum</name>
    <name type="common">Orchid</name>
    <dbReference type="NCBI Taxonomy" id="161865"/>
    <lineage>
        <taxon>Eukaryota</taxon>
        <taxon>Viridiplantae</taxon>
        <taxon>Streptophyta</taxon>
        <taxon>Embryophyta</taxon>
        <taxon>Tracheophyta</taxon>
        <taxon>Spermatophyta</taxon>
        <taxon>Magnoliopsida</taxon>
        <taxon>Liliopsida</taxon>
        <taxon>Asparagales</taxon>
        <taxon>Orchidaceae</taxon>
        <taxon>Epidendroideae</taxon>
        <taxon>Malaxideae</taxon>
        <taxon>Dendrobiinae</taxon>
        <taxon>Dendrobium</taxon>
    </lineage>
</organism>
<dbReference type="Proteomes" id="UP000775213">
    <property type="component" value="Unassembled WGS sequence"/>
</dbReference>
<reference evidence="2 3" key="1">
    <citation type="journal article" date="2021" name="Hortic Res">
        <title>Chromosome-scale assembly of the Dendrobium chrysotoxum genome enhances the understanding of orchid evolution.</title>
        <authorList>
            <person name="Zhang Y."/>
            <person name="Zhang G.Q."/>
            <person name="Zhang D."/>
            <person name="Liu X.D."/>
            <person name="Xu X.Y."/>
            <person name="Sun W.H."/>
            <person name="Yu X."/>
            <person name="Zhu X."/>
            <person name="Wang Z.W."/>
            <person name="Zhao X."/>
            <person name="Zhong W.Y."/>
            <person name="Chen H."/>
            <person name="Yin W.L."/>
            <person name="Huang T."/>
            <person name="Niu S.C."/>
            <person name="Liu Z.J."/>
        </authorList>
    </citation>
    <scope>NUCLEOTIDE SEQUENCE [LARGE SCALE GENOMIC DNA]</scope>
    <source>
        <strain evidence="2">Lindl</strain>
    </source>
</reference>
<proteinExistence type="predicted"/>
<dbReference type="AlphaFoldDB" id="A0AAV7GGB4"/>
<sequence length="83" mass="9932">MIKYILHAYVIYQIYFINLYLKIIYIKLFFYNYSLWLCYLLHGIGPNIIQGLTRCQGDDSCETCSSFIFEAMDKIRTICPFFC</sequence>
<protein>
    <submittedName>
        <fullName evidence="2">Uncharacterized protein</fullName>
    </submittedName>
</protein>